<protein>
    <submittedName>
        <fullName evidence="1">Uncharacterized protein</fullName>
    </submittedName>
</protein>
<evidence type="ECO:0000313" key="1">
    <source>
        <dbReference type="EMBL" id="RCN27510.1"/>
    </source>
</evidence>
<name>A0A368F9A6_ANCCA</name>
<feature type="non-terminal residue" evidence="1">
    <location>
        <position position="1"/>
    </location>
</feature>
<dbReference type="EMBL" id="JOJR01004008">
    <property type="protein sequence ID" value="RCN27510.1"/>
    <property type="molecule type" value="Genomic_DNA"/>
</dbReference>
<reference evidence="1 2" key="1">
    <citation type="submission" date="2014-10" db="EMBL/GenBank/DDBJ databases">
        <title>Draft genome of the hookworm Ancylostoma caninum.</title>
        <authorList>
            <person name="Mitreva M."/>
        </authorList>
    </citation>
    <scope>NUCLEOTIDE SEQUENCE [LARGE SCALE GENOMIC DNA]</scope>
    <source>
        <strain evidence="1 2">Baltimore</strain>
    </source>
</reference>
<dbReference type="AlphaFoldDB" id="A0A368F9A6"/>
<organism evidence="1 2">
    <name type="scientific">Ancylostoma caninum</name>
    <name type="common">Dog hookworm</name>
    <dbReference type="NCBI Taxonomy" id="29170"/>
    <lineage>
        <taxon>Eukaryota</taxon>
        <taxon>Metazoa</taxon>
        <taxon>Ecdysozoa</taxon>
        <taxon>Nematoda</taxon>
        <taxon>Chromadorea</taxon>
        <taxon>Rhabditida</taxon>
        <taxon>Rhabditina</taxon>
        <taxon>Rhabditomorpha</taxon>
        <taxon>Strongyloidea</taxon>
        <taxon>Ancylostomatidae</taxon>
        <taxon>Ancylostomatinae</taxon>
        <taxon>Ancylostoma</taxon>
    </lineage>
</organism>
<dbReference type="Proteomes" id="UP000252519">
    <property type="component" value="Unassembled WGS sequence"/>
</dbReference>
<proteinExistence type="predicted"/>
<gene>
    <name evidence="1" type="ORF">ANCCAN_26754</name>
</gene>
<keyword evidence="2" id="KW-1185">Reference proteome</keyword>
<evidence type="ECO:0000313" key="2">
    <source>
        <dbReference type="Proteomes" id="UP000252519"/>
    </source>
</evidence>
<comment type="caution">
    <text evidence="1">The sequence shown here is derived from an EMBL/GenBank/DDBJ whole genome shotgun (WGS) entry which is preliminary data.</text>
</comment>
<sequence length="60" mass="6992">LYRRFFLFQILTAVKKVSELLQREGFPTPARLSLVLKGGGCQKTFWSMDYVFEDEIECDA</sequence>
<accession>A0A368F9A6</accession>